<evidence type="ECO:0000313" key="2">
    <source>
        <dbReference type="EMBL" id="GAH80511.1"/>
    </source>
</evidence>
<keyword evidence="1" id="KW-0472">Membrane</keyword>
<protein>
    <recommendedName>
        <fullName evidence="3">Zinc-ribbon domain-containing protein</fullName>
    </recommendedName>
</protein>
<name>X1IDQ1_9ZZZZ</name>
<sequence length="137" mass="15808">MTGLLEDYYVSRGNQTDSGKSYVRAPGIHMVWFETHGIINYCIRYDPYSTDFIGVFYICLGVATTIGIISYAYKFRKLVKMKPISEKEIIVRKYQIKVSCERCGTQPDSDSIFCHECGFKLKNFVPLQCQILQLNHL</sequence>
<accession>X1IDQ1</accession>
<dbReference type="AlphaFoldDB" id="X1IDQ1"/>
<gene>
    <name evidence="2" type="ORF">S03H2_55467</name>
</gene>
<organism evidence="2">
    <name type="scientific">marine sediment metagenome</name>
    <dbReference type="NCBI Taxonomy" id="412755"/>
    <lineage>
        <taxon>unclassified sequences</taxon>
        <taxon>metagenomes</taxon>
        <taxon>ecological metagenomes</taxon>
    </lineage>
</organism>
<reference evidence="2" key="1">
    <citation type="journal article" date="2014" name="Front. Microbiol.">
        <title>High frequency of phylogenetically diverse reductive dehalogenase-homologous genes in deep subseafloor sedimentary metagenomes.</title>
        <authorList>
            <person name="Kawai M."/>
            <person name="Futagami T."/>
            <person name="Toyoda A."/>
            <person name="Takaki Y."/>
            <person name="Nishi S."/>
            <person name="Hori S."/>
            <person name="Arai W."/>
            <person name="Tsubouchi T."/>
            <person name="Morono Y."/>
            <person name="Uchiyama I."/>
            <person name="Ito T."/>
            <person name="Fujiyama A."/>
            <person name="Inagaki F."/>
            <person name="Takami H."/>
        </authorList>
    </citation>
    <scope>NUCLEOTIDE SEQUENCE</scope>
    <source>
        <strain evidence="2">Expedition CK06-06</strain>
    </source>
</reference>
<comment type="caution">
    <text evidence="2">The sequence shown here is derived from an EMBL/GenBank/DDBJ whole genome shotgun (WGS) entry which is preliminary data.</text>
</comment>
<keyword evidence="1" id="KW-1133">Transmembrane helix</keyword>
<proteinExistence type="predicted"/>
<evidence type="ECO:0008006" key="3">
    <source>
        <dbReference type="Google" id="ProtNLM"/>
    </source>
</evidence>
<dbReference type="EMBL" id="BARU01035427">
    <property type="protein sequence ID" value="GAH80511.1"/>
    <property type="molecule type" value="Genomic_DNA"/>
</dbReference>
<feature type="transmembrane region" description="Helical" evidence="1">
    <location>
        <begin position="54"/>
        <end position="73"/>
    </location>
</feature>
<keyword evidence="1" id="KW-0812">Transmembrane</keyword>
<evidence type="ECO:0000256" key="1">
    <source>
        <dbReference type="SAM" id="Phobius"/>
    </source>
</evidence>